<keyword evidence="7" id="KW-0503">Monooxygenase</keyword>
<organism evidence="8 9">
    <name type="scientific">Penicillium malachiteum</name>
    <dbReference type="NCBI Taxonomy" id="1324776"/>
    <lineage>
        <taxon>Eukaryota</taxon>
        <taxon>Fungi</taxon>
        <taxon>Dikarya</taxon>
        <taxon>Ascomycota</taxon>
        <taxon>Pezizomycotina</taxon>
        <taxon>Eurotiomycetes</taxon>
        <taxon>Eurotiomycetidae</taxon>
        <taxon>Eurotiales</taxon>
        <taxon>Aspergillaceae</taxon>
        <taxon>Penicillium</taxon>
    </lineage>
</organism>
<dbReference type="GO" id="GO:0020037">
    <property type="term" value="F:heme binding"/>
    <property type="evidence" value="ECO:0007669"/>
    <property type="project" value="InterPro"/>
</dbReference>
<dbReference type="SUPFAM" id="SSF48264">
    <property type="entry name" value="Cytochrome P450"/>
    <property type="match status" value="1"/>
</dbReference>
<keyword evidence="3" id="KW-0349">Heme</keyword>
<comment type="cofactor">
    <cofactor evidence="1">
        <name>heme</name>
        <dbReference type="ChEBI" id="CHEBI:30413"/>
    </cofactor>
</comment>
<dbReference type="GO" id="GO:0005506">
    <property type="term" value="F:iron ion binding"/>
    <property type="evidence" value="ECO:0007669"/>
    <property type="project" value="InterPro"/>
</dbReference>
<dbReference type="Gene3D" id="1.10.630.10">
    <property type="entry name" value="Cytochrome P450"/>
    <property type="match status" value="1"/>
</dbReference>
<protein>
    <submittedName>
        <fullName evidence="8">Benzoate 4-monooxygenase cytochrome P450</fullName>
    </submittedName>
</protein>
<comment type="similarity">
    <text evidence="2">Belongs to the cytochrome P450 family.</text>
</comment>
<name>A0AAD6HTP9_9EURO</name>
<evidence type="ECO:0000256" key="6">
    <source>
        <dbReference type="ARBA" id="ARBA00023004"/>
    </source>
</evidence>
<evidence type="ECO:0000256" key="4">
    <source>
        <dbReference type="ARBA" id="ARBA00022723"/>
    </source>
</evidence>
<sequence>MVLVSGLSLFSTPPSNQVFYNIVGPVIRVNPNEIHISDPYFFDQVFNQTNGRADKPINVAEAFGPFSGILATPSHDLHRLRRSAVSPFFSKKSVNDLVPVIWKPITMLLERLHHASVTGEVLNIKYFYAAVTMDLINSSCFARDPMIVKLPDFGSKSVDDVDGFLVVSLLNLHIPSFMRITYSLPALAKQVEAIRHGEDTSHKDVSHRTVIHELLNSKSPPQELKRDRIRDEAFSLVSAGSGTTEFVTRNTAYHIAANPEIRKRLHKELVTAIPDIN</sequence>
<dbReference type="InterPro" id="IPR050121">
    <property type="entry name" value="Cytochrome_P450_monoxygenase"/>
</dbReference>
<dbReference type="PANTHER" id="PTHR24305">
    <property type="entry name" value="CYTOCHROME P450"/>
    <property type="match status" value="1"/>
</dbReference>
<dbReference type="InterPro" id="IPR036396">
    <property type="entry name" value="Cyt_P450_sf"/>
</dbReference>
<dbReference type="InterPro" id="IPR001128">
    <property type="entry name" value="Cyt_P450"/>
</dbReference>
<dbReference type="Proteomes" id="UP001215712">
    <property type="component" value="Unassembled WGS sequence"/>
</dbReference>
<accession>A0AAD6HTP9</accession>
<evidence type="ECO:0000313" key="9">
    <source>
        <dbReference type="Proteomes" id="UP001215712"/>
    </source>
</evidence>
<evidence type="ECO:0000256" key="5">
    <source>
        <dbReference type="ARBA" id="ARBA00023002"/>
    </source>
</evidence>
<evidence type="ECO:0000313" key="8">
    <source>
        <dbReference type="EMBL" id="KAJ5738022.1"/>
    </source>
</evidence>
<keyword evidence="9" id="KW-1185">Reference proteome</keyword>
<evidence type="ECO:0000256" key="1">
    <source>
        <dbReference type="ARBA" id="ARBA00001971"/>
    </source>
</evidence>
<evidence type="ECO:0000256" key="2">
    <source>
        <dbReference type="ARBA" id="ARBA00010617"/>
    </source>
</evidence>
<keyword evidence="4" id="KW-0479">Metal-binding</keyword>
<dbReference type="GO" id="GO:0016705">
    <property type="term" value="F:oxidoreductase activity, acting on paired donors, with incorporation or reduction of molecular oxygen"/>
    <property type="evidence" value="ECO:0007669"/>
    <property type="project" value="InterPro"/>
</dbReference>
<keyword evidence="6" id="KW-0408">Iron</keyword>
<reference evidence="8" key="2">
    <citation type="submission" date="2023-01" db="EMBL/GenBank/DDBJ databases">
        <authorList>
            <person name="Petersen C."/>
        </authorList>
    </citation>
    <scope>NUCLEOTIDE SEQUENCE</scope>
    <source>
        <strain evidence="8">IBT 17514</strain>
    </source>
</reference>
<dbReference type="AlphaFoldDB" id="A0AAD6HTP9"/>
<dbReference type="PANTHER" id="PTHR24305:SF157">
    <property type="entry name" value="N-ACETYLTRYPTOPHAN 6-HYDROXYLASE IVOC-RELATED"/>
    <property type="match status" value="1"/>
</dbReference>
<evidence type="ECO:0000256" key="3">
    <source>
        <dbReference type="ARBA" id="ARBA00022617"/>
    </source>
</evidence>
<proteinExistence type="inferred from homology"/>
<dbReference type="Pfam" id="PF00067">
    <property type="entry name" value="p450"/>
    <property type="match status" value="1"/>
</dbReference>
<dbReference type="GO" id="GO:0004497">
    <property type="term" value="F:monooxygenase activity"/>
    <property type="evidence" value="ECO:0007669"/>
    <property type="project" value="UniProtKB-KW"/>
</dbReference>
<comment type="caution">
    <text evidence="8">The sequence shown here is derived from an EMBL/GenBank/DDBJ whole genome shotgun (WGS) entry which is preliminary data.</text>
</comment>
<dbReference type="GO" id="GO:0043386">
    <property type="term" value="P:mycotoxin biosynthetic process"/>
    <property type="evidence" value="ECO:0007669"/>
    <property type="project" value="UniProtKB-ARBA"/>
</dbReference>
<reference evidence="8" key="1">
    <citation type="journal article" date="2023" name="IMA Fungus">
        <title>Comparative genomic study of the Penicillium genus elucidates a diverse pangenome and 15 lateral gene transfer events.</title>
        <authorList>
            <person name="Petersen C."/>
            <person name="Sorensen T."/>
            <person name="Nielsen M.R."/>
            <person name="Sondergaard T.E."/>
            <person name="Sorensen J.L."/>
            <person name="Fitzpatrick D.A."/>
            <person name="Frisvad J.C."/>
            <person name="Nielsen K.L."/>
        </authorList>
    </citation>
    <scope>NUCLEOTIDE SEQUENCE</scope>
    <source>
        <strain evidence="8">IBT 17514</strain>
    </source>
</reference>
<evidence type="ECO:0000256" key="7">
    <source>
        <dbReference type="ARBA" id="ARBA00023033"/>
    </source>
</evidence>
<gene>
    <name evidence="8" type="ORF">N7493_001177</name>
</gene>
<dbReference type="EMBL" id="JAQJAN010000002">
    <property type="protein sequence ID" value="KAJ5738022.1"/>
    <property type="molecule type" value="Genomic_DNA"/>
</dbReference>
<keyword evidence="5" id="KW-0560">Oxidoreductase</keyword>